<organism evidence="2">
    <name type="scientific">Arundo donax</name>
    <name type="common">Giant reed</name>
    <name type="synonym">Donax arundinaceus</name>
    <dbReference type="NCBI Taxonomy" id="35708"/>
    <lineage>
        <taxon>Eukaryota</taxon>
        <taxon>Viridiplantae</taxon>
        <taxon>Streptophyta</taxon>
        <taxon>Embryophyta</taxon>
        <taxon>Tracheophyta</taxon>
        <taxon>Spermatophyta</taxon>
        <taxon>Magnoliopsida</taxon>
        <taxon>Liliopsida</taxon>
        <taxon>Poales</taxon>
        <taxon>Poaceae</taxon>
        <taxon>PACMAD clade</taxon>
        <taxon>Arundinoideae</taxon>
        <taxon>Arundineae</taxon>
        <taxon>Arundo</taxon>
    </lineage>
</organism>
<dbReference type="AlphaFoldDB" id="A0A0A8YB36"/>
<dbReference type="EMBL" id="GBRH01275225">
    <property type="protein sequence ID" value="JAD22670.1"/>
    <property type="molecule type" value="Transcribed_RNA"/>
</dbReference>
<name>A0A0A8YB36_ARUDO</name>
<feature type="region of interest" description="Disordered" evidence="1">
    <location>
        <begin position="1"/>
        <end position="22"/>
    </location>
</feature>
<proteinExistence type="predicted"/>
<protein>
    <submittedName>
        <fullName evidence="2">BGL24</fullName>
    </submittedName>
</protein>
<reference evidence="2" key="2">
    <citation type="journal article" date="2015" name="Data Brief">
        <title>Shoot transcriptome of the giant reed, Arundo donax.</title>
        <authorList>
            <person name="Barrero R.A."/>
            <person name="Guerrero F.D."/>
            <person name="Moolhuijzen P."/>
            <person name="Goolsby J.A."/>
            <person name="Tidwell J."/>
            <person name="Bellgard S.E."/>
            <person name="Bellgard M.I."/>
        </authorList>
    </citation>
    <scope>NUCLEOTIDE SEQUENCE</scope>
    <source>
        <tissue evidence="2">Shoot tissue taken approximately 20 cm above the soil surface</tissue>
    </source>
</reference>
<sequence length="22" mass="2362">MLVGSPSEKGSRMVQRLAKLAC</sequence>
<evidence type="ECO:0000313" key="2">
    <source>
        <dbReference type="EMBL" id="JAD22670.1"/>
    </source>
</evidence>
<reference evidence="2" key="1">
    <citation type="submission" date="2014-09" db="EMBL/GenBank/DDBJ databases">
        <authorList>
            <person name="Magalhaes I.L.F."/>
            <person name="Oliveira U."/>
            <person name="Santos F.R."/>
            <person name="Vidigal T.H.D.A."/>
            <person name="Brescovit A.D."/>
            <person name="Santos A.J."/>
        </authorList>
    </citation>
    <scope>NUCLEOTIDE SEQUENCE</scope>
    <source>
        <tissue evidence="2">Shoot tissue taken approximately 20 cm above the soil surface</tissue>
    </source>
</reference>
<evidence type="ECO:0000256" key="1">
    <source>
        <dbReference type="SAM" id="MobiDB-lite"/>
    </source>
</evidence>
<accession>A0A0A8YB36</accession>